<evidence type="ECO:0000313" key="9">
    <source>
        <dbReference type="EMBL" id="QFG51720.1"/>
    </source>
</evidence>
<dbReference type="EMBL" id="AP014808">
    <property type="protein sequence ID" value="BAQ56688.1"/>
    <property type="molecule type" value="Genomic_DNA"/>
</dbReference>
<dbReference type="Pfam" id="PF01610">
    <property type="entry name" value="DDE_Tnp_ISL3"/>
    <property type="match status" value="1"/>
</dbReference>
<name>A0A0D6A1H5_9LACO</name>
<dbReference type="Pfam" id="PF13542">
    <property type="entry name" value="HTH_Tnp_ISL3"/>
    <property type="match status" value="1"/>
</dbReference>
<dbReference type="PANTHER" id="PTHR33498:SF1">
    <property type="entry name" value="TRANSPOSASE FOR INSERTION SEQUENCE ELEMENT IS1557"/>
    <property type="match status" value="1"/>
</dbReference>
<dbReference type="EMBL" id="CP044496">
    <property type="protein sequence ID" value="QFG51741.1"/>
    <property type="molecule type" value="Genomic_DNA"/>
</dbReference>
<dbReference type="EMBL" id="CP044496">
    <property type="protein sequence ID" value="QFG51710.1"/>
    <property type="molecule type" value="Genomic_DNA"/>
</dbReference>
<evidence type="ECO:0000313" key="11">
    <source>
        <dbReference type="Proteomes" id="UP000035709"/>
    </source>
</evidence>
<dbReference type="EMBL" id="AP014808">
    <property type="protein sequence ID" value="BAQ57965.1"/>
    <property type="molecule type" value="Genomic_DNA"/>
</dbReference>
<dbReference type="KEGG" id="lae:LBAT_1576"/>
<protein>
    <submittedName>
        <fullName evidence="3 8">Transposase</fullName>
    </submittedName>
</protein>
<accession>A0A0D6A1H5</accession>
<dbReference type="Proteomes" id="UP000035709">
    <property type="component" value="Chromosome"/>
</dbReference>
<dbReference type="KEGG" id="lae:LBAT_0557"/>
<dbReference type="EMBL" id="CP044496">
    <property type="protein sequence ID" value="QFG51720.1"/>
    <property type="molecule type" value="Genomic_DNA"/>
</dbReference>
<dbReference type="KEGG" id="lae:LBAT_0217"/>
<dbReference type="AlphaFoldDB" id="A0A0D6A1H5"/>
<evidence type="ECO:0000313" key="6">
    <source>
        <dbReference type="EMBL" id="BAQ57571.1"/>
    </source>
</evidence>
<dbReference type="EMBL" id="AP014808">
    <property type="protein sequence ID" value="BAQ56946.1"/>
    <property type="molecule type" value="Genomic_DNA"/>
</dbReference>
<evidence type="ECO:0000313" key="3">
    <source>
        <dbReference type="EMBL" id="BAQ56606.1"/>
    </source>
</evidence>
<dbReference type="PATRIC" id="fig|1600.4.peg.1207"/>
<dbReference type="EMBL" id="AP014808">
    <property type="protein sequence ID" value="BAQ57571.1"/>
    <property type="molecule type" value="Genomic_DNA"/>
</dbReference>
<organism evidence="3 11">
    <name type="scientific">Lactobacillus acetotolerans</name>
    <dbReference type="NCBI Taxonomy" id="1600"/>
    <lineage>
        <taxon>Bacteria</taxon>
        <taxon>Bacillati</taxon>
        <taxon>Bacillota</taxon>
        <taxon>Bacilli</taxon>
        <taxon>Lactobacillales</taxon>
        <taxon>Lactobacillaceae</taxon>
        <taxon>Lactobacillus</taxon>
    </lineage>
</organism>
<dbReference type="NCBIfam" id="NF033550">
    <property type="entry name" value="transpos_ISL3"/>
    <property type="match status" value="1"/>
</dbReference>
<gene>
    <name evidence="8" type="ORF">LA749_06820</name>
    <name evidence="9" type="ORF">LA749_06870</name>
    <name evidence="10" type="ORF">LA749_07005</name>
    <name evidence="3" type="ORF">LBAT_0217</name>
    <name evidence="4" type="ORF">LBAT_0299</name>
    <name evidence="5" type="ORF">LBAT_0557</name>
    <name evidence="6" type="ORF">LBAT_1182</name>
    <name evidence="7" type="ORF">LBAT_1576</name>
</gene>
<sequence length="424" mass="48552">MTSLNHCIKFQLNITDPNLLFSNYYEKLCHHKQTKVYVAELVQPACPVCHSSTLKHNGHYVAKVRYLTSNASQPVLLELHKQRVICCSCGKRSMAQTDLVGKSCRISNASKLKVLTALTTDRSMTSIAQENNVSTNTVQRVLDSLDTPFRAQATTLPEHLAFDEVRGVGHKLHFICLDGDNHRIITILSDRFKKSIVKYFEQFPITIRKKVKTVSLDLNAYYQAIAGQLFPKAAVVIDRFHLVQMLNRSFNQLRVQVMKNFNPGTYPYRLLKYCWKLYLKPYSKLEKKQPYYNQHLKDYLTQEHIVLDGLDLNPALKHSYQVLQNFTAALRKQNAHAMKKIINTTQTVGEKMRGTLTTFKHNQTSVLNAGKYQCSNGCLEGINRKIKQIERTAYGYGNFDHLIARIKLEEKDAVYKEKSLSCAA</sequence>
<reference evidence="3 11" key="1">
    <citation type="submission" date="2015-03" db="EMBL/GenBank/DDBJ databases">
        <title>Complete genome sequence of Lactobacillus acetotolerans NBRC 13120.</title>
        <authorList>
            <person name="Toh H."/>
            <person name="Morita H."/>
            <person name="Fujita N."/>
        </authorList>
    </citation>
    <scope>NUCLEOTIDE SEQUENCE [LARGE SCALE GENOMIC DNA]</scope>
    <source>
        <strain evidence="3 11">NBRC 13120</strain>
    </source>
</reference>
<evidence type="ECO:0000313" key="5">
    <source>
        <dbReference type="EMBL" id="BAQ56946.1"/>
    </source>
</evidence>
<dbReference type="RefSeq" id="WP_060459117.1">
    <property type="nucleotide sequence ID" value="NZ_AP014808.1"/>
</dbReference>
<dbReference type="PANTHER" id="PTHR33498">
    <property type="entry name" value="TRANSPOSASE FOR INSERTION SEQUENCE ELEMENT IS1557"/>
    <property type="match status" value="1"/>
</dbReference>
<dbReference type="KEGG" id="lae:LBAT_1182"/>
<dbReference type="OrthoDB" id="6197054at2"/>
<proteinExistence type="predicted"/>
<evidence type="ECO:0000259" key="2">
    <source>
        <dbReference type="Pfam" id="PF13542"/>
    </source>
</evidence>
<evidence type="ECO:0000313" key="10">
    <source>
        <dbReference type="EMBL" id="QFG51741.1"/>
    </source>
</evidence>
<evidence type="ECO:0000313" key="12">
    <source>
        <dbReference type="Proteomes" id="UP000325393"/>
    </source>
</evidence>
<evidence type="ECO:0000259" key="1">
    <source>
        <dbReference type="Pfam" id="PF01610"/>
    </source>
</evidence>
<dbReference type="EMBL" id="AP014808">
    <property type="protein sequence ID" value="BAQ56606.1"/>
    <property type="molecule type" value="Genomic_DNA"/>
</dbReference>
<feature type="domain" description="Transposase IS204/IS1001/IS1096/IS1165 helix-turn-helix" evidence="2">
    <location>
        <begin position="96"/>
        <end position="144"/>
    </location>
</feature>
<keyword evidence="11" id="KW-1185">Reference proteome</keyword>
<dbReference type="GeneID" id="78212731"/>
<evidence type="ECO:0000313" key="8">
    <source>
        <dbReference type="EMBL" id="QFG51710.1"/>
    </source>
</evidence>
<evidence type="ECO:0000313" key="7">
    <source>
        <dbReference type="EMBL" id="BAQ57965.1"/>
    </source>
</evidence>
<dbReference type="InterPro" id="IPR047951">
    <property type="entry name" value="Transpos_ISL3"/>
</dbReference>
<dbReference type="KEGG" id="lae:LBAT_0299"/>
<dbReference type="InterPro" id="IPR032877">
    <property type="entry name" value="Transposase_HTH"/>
</dbReference>
<dbReference type="Proteomes" id="UP000325393">
    <property type="component" value="Chromosome"/>
</dbReference>
<reference evidence="8 12" key="2">
    <citation type="submission" date="2019-09" db="EMBL/GenBank/DDBJ databases">
        <title>Genome sequencing of Lactobacillus acetotolerans.</title>
        <authorList>
            <person name="Kim K."/>
        </authorList>
    </citation>
    <scope>NUCLEOTIDE SEQUENCE [LARGE SCALE GENOMIC DNA]</scope>
    <source>
        <strain evidence="8 12">LA749</strain>
    </source>
</reference>
<evidence type="ECO:0000313" key="4">
    <source>
        <dbReference type="EMBL" id="BAQ56688.1"/>
    </source>
</evidence>
<feature type="domain" description="Transposase IS204/IS1001/IS1096/IS1165 DDE" evidence="1">
    <location>
        <begin position="163"/>
        <end position="406"/>
    </location>
</feature>
<dbReference type="InterPro" id="IPR002560">
    <property type="entry name" value="Transposase_DDE"/>
</dbReference>